<reference evidence="1" key="2">
    <citation type="submission" date="2020-11" db="EMBL/GenBank/DDBJ databases">
        <authorList>
            <person name="McCartney M.A."/>
            <person name="Auch B."/>
            <person name="Kono T."/>
            <person name="Mallez S."/>
            <person name="Becker A."/>
            <person name="Gohl D.M."/>
            <person name="Silverstein K.A.T."/>
            <person name="Koren S."/>
            <person name="Bechman K.B."/>
            <person name="Herman A."/>
            <person name="Abrahante J.E."/>
            <person name="Garbe J."/>
        </authorList>
    </citation>
    <scope>NUCLEOTIDE SEQUENCE</scope>
    <source>
        <strain evidence="1">Duluth1</strain>
        <tissue evidence="1">Whole animal</tissue>
    </source>
</reference>
<reference evidence="1" key="1">
    <citation type="journal article" date="2019" name="bioRxiv">
        <title>The Genome of the Zebra Mussel, Dreissena polymorpha: A Resource for Invasive Species Research.</title>
        <authorList>
            <person name="McCartney M.A."/>
            <person name="Auch B."/>
            <person name="Kono T."/>
            <person name="Mallez S."/>
            <person name="Zhang Y."/>
            <person name="Obille A."/>
            <person name="Becker A."/>
            <person name="Abrahante J.E."/>
            <person name="Garbe J."/>
            <person name="Badalamenti J.P."/>
            <person name="Herman A."/>
            <person name="Mangelson H."/>
            <person name="Liachko I."/>
            <person name="Sullivan S."/>
            <person name="Sone E.D."/>
            <person name="Koren S."/>
            <person name="Silverstein K.A.T."/>
            <person name="Beckman K.B."/>
            <person name="Gohl D.M."/>
        </authorList>
    </citation>
    <scope>NUCLEOTIDE SEQUENCE</scope>
    <source>
        <strain evidence="1">Duluth1</strain>
        <tissue evidence="1">Whole animal</tissue>
    </source>
</reference>
<dbReference type="Proteomes" id="UP000828390">
    <property type="component" value="Unassembled WGS sequence"/>
</dbReference>
<sequence length="137" mass="15471">MPCFEVNTKLGIAMIDVLGGAVNFNNFLSAPDIKEVHQENLMENRAREFVEAVAKESAKDRSGEDGLLDIFTMKNSDGQPRVTSMKKVLDKILPKGATFFITWKCVKVTQLFNFLGLVKTSAIKHIVFYAYKFIFFP</sequence>
<dbReference type="AlphaFoldDB" id="A0A9D4J5G0"/>
<comment type="caution">
    <text evidence="1">The sequence shown here is derived from an EMBL/GenBank/DDBJ whole genome shotgun (WGS) entry which is preliminary data.</text>
</comment>
<protein>
    <submittedName>
        <fullName evidence="1">Uncharacterized protein</fullName>
    </submittedName>
</protein>
<organism evidence="1 2">
    <name type="scientific">Dreissena polymorpha</name>
    <name type="common">Zebra mussel</name>
    <name type="synonym">Mytilus polymorpha</name>
    <dbReference type="NCBI Taxonomy" id="45954"/>
    <lineage>
        <taxon>Eukaryota</taxon>
        <taxon>Metazoa</taxon>
        <taxon>Spiralia</taxon>
        <taxon>Lophotrochozoa</taxon>
        <taxon>Mollusca</taxon>
        <taxon>Bivalvia</taxon>
        <taxon>Autobranchia</taxon>
        <taxon>Heteroconchia</taxon>
        <taxon>Euheterodonta</taxon>
        <taxon>Imparidentia</taxon>
        <taxon>Neoheterodontei</taxon>
        <taxon>Myida</taxon>
        <taxon>Dreissenoidea</taxon>
        <taxon>Dreissenidae</taxon>
        <taxon>Dreissena</taxon>
    </lineage>
</organism>
<evidence type="ECO:0000313" key="1">
    <source>
        <dbReference type="EMBL" id="KAH3796654.1"/>
    </source>
</evidence>
<accession>A0A9D4J5G0</accession>
<name>A0A9D4J5G0_DREPO</name>
<keyword evidence="2" id="KW-1185">Reference proteome</keyword>
<proteinExistence type="predicted"/>
<dbReference type="EMBL" id="JAIWYP010000007">
    <property type="protein sequence ID" value="KAH3796654.1"/>
    <property type="molecule type" value="Genomic_DNA"/>
</dbReference>
<gene>
    <name evidence="1" type="ORF">DPMN_150223</name>
</gene>
<evidence type="ECO:0000313" key="2">
    <source>
        <dbReference type="Proteomes" id="UP000828390"/>
    </source>
</evidence>